<reference evidence="1" key="1">
    <citation type="submission" date="2014-05" db="EMBL/GenBank/DDBJ databases">
        <title>The transcriptome of the halophilic microalga Tetraselmis sp. GSL018 isolated from the Great Salt Lake, Utah.</title>
        <authorList>
            <person name="Jinkerson R.E."/>
            <person name="D'Adamo S."/>
            <person name="Posewitz M.C."/>
        </authorList>
    </citation>
    <scope>NUCLEOTIDE SEQUENCE</scope>
    <source>
        <strain evidence="1">GSL018</strain>
    </source>
</reference>
<gene>
    <name evidence="1" type="ORF">TSPGSL018_23580</name>
</gene>
<evidence type="ECO:0000313" key="1">
    <source>
        <dbReference type="EMBL" id="JAC62352.1"/>
    </source>
</evidence>
<dbReference type="EMBL" id="GBEZ01024658">
    <property type="protein sequence ID" value="JAC62352.1"/>
    <property type="molecule type" value="Transcribed_RNA"/>
</dbReference>
<dbReference type="AlphaFoldDB" id="A0A061QNW1"/>
<feature type="non-terminal residue" evidence="1">
    <location>
        <position position="1"/>
    </location>
</feature>
<name>A0A061QNW1_9CHLO</name>
<accession>A0A061QNW1</accession>
<protein>
    <submittedName>
        <fullName evidence="1">Uncharacterized protein</fullName>
    </submittedName>
</protein>
<organism evidence="1">
    <name type="scientific">Tetraselmis sp. GSL018</name>
    <dbReference type="NCBI Taxonomy" id="582737"/>
    <lineage>
        <taxon>Eukaryota</taxon>
        <taxon>Viridiplantae</taxon>
        <taxon>Chlorophyta</taxon>
        <taxon>core chlorophytes</taxon>
        <taxon>Chlorodendrophyceae</taxon>
        <taxon>Chlorodendrales</taxon>
        <taxon>Chlorodendraceae</taxon>
        <taxon>Tetraselmis</taxon>
    </lineage>
</organism>
<sequence length="33" mass="3898">SNNYDGRCVVYNLSQPEFLKNFRLPNKYFATKA</sequence>
<proteinExistence type="predicted"/>